<evidence type="ECO:0000256" key="1">
    <source>
        <dbReference type="ARBA" id="ARBA00004167"/>
    </source>
</evidence>
<protein>
    <submittedName>
        <fullName evidence="7">Sulfotransferase family 2 domain-containing protein</fullName>
    </submittedName>
</protein>
<organism evidence="7 8">
    <name type="scientific">Halomonas binhaiensis</name>
    <dbReference type="NCBI Taxonomy" id="2562282"/>
    <lineage>
        <taxon>Bacteria</taxon>
        <taxon>Pseudomonadati</taxon>
        <taxon>Pseudomonadota</taxon>
        <taxon>Gammaproteobacteria</taxon>
        <taxon>Oceanospirillales</taxon>
        <taxon>Halomonadaceae</taxon>
        <taxon>Halomonas</taxon>
    </lineage>
</organism>
<accession>A0A5C1N9B7</accession>
<name>A0A5C1N9B7_9GAMM</name>
<evidence type="ECO:0000313" key="8">
    <source>
        <dbReference type="Proteomes" id="UP000324285"/>
    </source>
</evidence>
<dbReference type="AlphaFoldDB" id="A0A5C1N9B7"/>
<evidence type="ECO:0000256" key="3">
    <source>
        <dbReference type="ARBA" id="ARBA00022692"/>
    </source>
</evidence>
<evidence type="ECO:0000256" key="6">
    <source>
        <dbReference type="ARBA" id="ARBA00023180"/>
    </source>
</evidence>
<dbReference type="OrthoDB" id="7981249at2"/>
<dbReference type="PANTHER" id="PTHR12812">
    <property type="entry name" value="HEPARAN SULFATE 6-O-SULFOTRANSFERASE 3"/>
    <property type="match status" value="1"/>
</dbReference>
<dbReference type="Proteomes" id="UP000324285">
    <property type="component" value="Chromosome"/>
</dbReference>
<dbReference type="GO" id="GO:0017095">
    <property type="term" value="F:heparan sulfate 6-sulfotransferase activity"/>
    <property type="evidence" value="ECO:0007669"/>
    <property type="project" value="TreeGrafter"/>
</dbReference>
<keyword evidence="6" id="KW-0325">Glycoprotein</keyword>
<reference evidence="7" key="1">
    <citation type="submission" date="2021-02" db="EMBL/GenBank/DDBJ databases">
        <title>Strain Y2R2, a novel species of the genus Halomonas.</title>
        <authorList>
            <person name="Huang H."/>
        </authorList>
    </citation>
    <scope>NUCLEOTIDE SEQUENCE</scope>
    <source>
        <strain evidence="7">Y2R2</strain>
    </source>
</reference>
<comment type="subcellular location">
    <subcellularLocation>
        <location evidence="1">Membrane</location>
        <topology evidence="1">Single-pass membrane protein</topology>
    </subcellularLocation>
</comment>
<keyword evidence="2" id="KW-0808">Transferase</keyword>
<evidence type="ECO:0000256" key="4">
    <source>
        <dbReference type="ARBA" id="ARBA00022989"/>
    </source>
</evidence>
<keyword evidence="3" id="KW-0812">Transmembrane</keyword>
<proteinExistence type="predicted"/>
<dbReference type="RefSeq" id="WP_149282765.1">
    <property type="nucleotide sequence ID" value="NZ_CP038437.2"/>
</dbReference>
<dbReference type="InterPro" id="IPR027417">
    <property type="entry name" value="P-loop_NTPase"/>
</dbReference>
<evidence type="ECO:0000313" key="7">
    <source>
        <dbReference type="EMBL" id="QEM80312.1"/>
    </source>
</evidence>
<dbReference type="GO" id="GO:0016020">
    <property type="term" value="C:membrane"/>
    <property type="evidence" value="ECO:0007669"/>
    <property type="project" value="UniProtKB-SubCell"/>
</dbReference>
<dbReference type="InterPro" id="IPR010635">
    <property type="entry name" value="Heparan_SO4-6-sulfoTrfase"/>
</dbReference>
<sequence length="322" mass="36661">MTPLFFVHIPKTAGTSFRLGAERYFGTERITYDYGNSSSATSGLVKDFLYGDVTDFWGFAEQCRQQAVAMVGGHVNIGRFVSLFGINSTVTFLRDPLQRMASEYSHFVRHYAYKGDFRDFYSRPVMHNRQSKILHGVSSEAIGMMGITERYTESLELLNAHYGIDIPHREDNQGKARLDAAHELSEEDISELTRLNARDIALYKHSIRLFDTRMALFRDSLPYAHAHLVEANAQRIAGWAWWASEDDSPVEVEVWVNDQLRDKVAATELRPGLCRFKVPRGGYIGFHLPLKLESGDRVQCRVAKTGQPFPPRPVQVERPTDK</sequence>
<evidence type="ECO:0000256" key="5">
    <source>
        <dbReference type="ARBA" id="ARBA00023136"/>
    </source>
</evidence>
<dbReference type="KEGG" id="hbh:E4T21_01110"/>
<dbReference type="EMBL" id="CP038437">
    <property type="protein sequence ID" value="QEM80312.1"/>
    <property type="molecule type" value="Genomic_DNA"/>
</dbReference>
<evidence type="ECO:0000256" key="2">
    <source>
        <dbReference type="ARBA" id="ARBA00022679"/>
    </source>
</evidence>
<dbReference type="PANTHER" id="PTHR12812:SF0">
    <property type="entry name" value="HEPARAN-SULFATE 6-O-SULFOTRANSFERASE"/>
    <property type="match status" value="1"/>
</dbReference>
<dbReference type="Gene3D" id="3.40.50.300">
    <property type="entry name" value="P-loop containing nucleotide triphosphate hydrolases"/>
    <property type="match status" value="1"/>
</dbReference>
<keyword evidence="4" id="KW-1133">Transmembrane helix</keyword>
<gene>
    <name evidence="7" type="ORF">E4T21_01110</name>
</gene>
<keyword evidence="5" id="KW-0472">Membrane</keyword>
<keyword evidence="8" id="KW-1185">Reference proteome</keyword>